<reference evidence="2 3" key="2">
    <citation type="submission" date="2018-11" db="EMBL/GenBank/DDBJ databases">
        <authorList>
            <consortium name="Pathogen Informatics"/>
        </authorList>
    </citation>
    <scope>NUCLEOTIDE SEQUENCE [LARGE SCALE GENOMIC DNA]</scope>
</reference>
<gene>
    <name evidence="2" type="ORF">GPUH_LOCUS17284</name>
</gene>
<feature type="compositionally biased region" description="Polar residues" evidence="1">
    <location>
        <begin position="305"/>
        <end position="319"/>
    </location>
</feature>
<feature type="compositionally biased region" description="Basic and acidic residues" evidence="1">
    <location>
        <begin position="286"/>
        <end position="298"/>
    </location>
</feature>
<dbReference type="EMBL" id="UYRT01084963">
    <property type="protein sequence ID" value="VDN29513.1"/>
    <property type="molecule type" value="Genomic_DNA"/>
</dbReference>
<sequence>MASPIWYGAYCTPGLQQTPSPFVQATAFVQPGLLVQCPNCAARFHVPAGAASFAPPFTHSQFLRGATPYARSSAVSMFQQQPQYHPEQFFSQTPAQSFVRPPSPYNPERPQHLNLALAAHSSGWRYASQSVSGQNTVGRVRELIIDILTSPECEFGITSSRLLALLKHACVTHGVSNLPPTVEAFENFLDYHMADYVEGGDGIYRYRRPRISIQETGTANSPVTGPSRTGTPLGVSPSNNASHKCTNVAPVVAERENVKTPPQTEESHVEENILAAEGAPEQQEMVVRRGEEESKMSDARAAGDTTASSRNDVSIFNAV</sequence>
<name>A0A183E8J1_9BILA</name>
<keyword evidence="3" id="KW-1185">Reference proteome</keyword>
<feature type="region of interest" description="Disordered" evidence="1">
    <location>
        <begin position="215"/>
        <end position="319"/>
    </location>
</feature>
<dbReference type="WBParaSite" id="GPUH_0001730401-mRNA-1">
    <property type="protein sequence ID" value="GPUH_0001730401-mRNA-1"/>
    <property type="gene ID" value="GPUH_0001730401"/>
</dbReference>
<proteinExistence type="predicted"/>
<evidence type="ECO:0000313" key="4">
    <source>
        <dbReference type="WBParaSite" id="GPUH_0001730401-mRNA-1"/>
    </source>
</evidence>
<evidence type="ECO:0000313" key="3">
    <source>
        <dbReference type="Proteomes" id="UP000271098"/>
    </source>
</evidence>
<protein>
    <submittedName>
        <fullName evidence="4">ARID domain-containing protein</fullName>
    </submittedName>
</protein>
<accession>A0A183E8J1</accession>
<evidence type="ECO:0000313" key="2">
    <source>
        <dbReference type="EMBL" id="VDN29513.1"/>
    </source>
</evidence>
<reference evidence="4" key="1">
    <citation type="submission" date="2016-06" db="UniProtKB">
        <authorList>
            <consortium name="WormBaseParasite"/>
        </authorList>
    </citation>
    <scope>IDENTIFICATION</scope>
</reference>
<feature type="compositionally biased region" description="Polar residues" evidence="1">
    <location>
        <begin position="215"/>
        <end position="245"/>
    </location>
</feature>
<dbReference type="AlphaFoldDB" id="A0A183E8J1"/>
<organism evidence="4">
    <name type="scientific">Gongylonema pulchrum</name>
    <dbReference type="NCBI Taxonomy" id="637853"/>
    <lineage>
        <taxon>Eukaryota</taxon>
        <taxon>Metazoa</taxon>
        <taxon>Ecdysozoa</taxon>
        <taxon>Nematoda</taxon>
        <taxon>Chromadorea</taxon>
        <taxon>Rhabditida</taxon>
        <taxon>Spirurina</taxon>
        <taxon>Spiruromorpha</taxon>
        <taxon>Spiruroidea</taxon>
        <taxon>Gongylonematidae</taxon>
        <taxon>Gongylonema</taxon>
    </lineage>
</organism>
<dbReference type="Proteomes" id="UP000271098">
    <property type="component" value="Unassembled WGS sequence"/>
</dbReference>
<evidence type="ECO:0000256" key="1">
    <source>
        <dbReference type="SAM" id="MobiDB-lite"/>
    </source>
</evidence>